<dbReference type="PANTHER" id="PTHR11011:SF45">
    <property type="entry name" value="FATTY ACYL-COA REDUCTASE CG8306-RELATED"/>
    <property type="match status" value="1"/>
</dbReference>
<name>A0A4S4EUR0_CAMSN</name>
<dbReference type="AlphaFoldDB" id="A0A4S4EUR0"/>
<dbReference type="GO" id="GO:0102965">
    <property type="term" value="F:alcohol-forming long-chain fatty acyl-CoA reductase activity"/>
    <property type="evidence" value="ECO:0007669"/>
    <property type="project" value="UniProtKB-EC"/>
</dbReference>
<comment type="caution">
    <text evidence="3">The sequence shown here is derived from an EMBL/GenBank/DDBJ whole genome shotgun (WGS) entry which is preliminary data.</text>
</comment>
<evidence type="ECO:0000256" key="1">
    <source>
        <dbReference type="RuleBase" id="RU363097"/>
    </source>
</evidence>
<keyword evidence="1" id="KW-0444">Lipid biosynthesis</keyword>
<feature type="domain" description="Thioester reductase (TE)" evidence="2">
    <location>
        <begin position="88"/>
        <end position="196"/>
    </location>
</feature>
<comment type="function">
    <text evidence="1">Catalyzes the reduction of fatty acyl-CoA to fatty alcohols.</text>
</comment>
<dbReference type="EMBL" id="SDRB02002064">
    <property type="protein sequence ID" value="THG20224.1"/>
    <property type="molecule type" value="Genomic_DNA"/>
</dbReference>
<protein>
    <recommendedName>
        <fullName evidence="1">Fatty acyl-CoA reductase</fullName>
        <ecNumber evidence="1">1.2.1.84</ecNumber>
    </recommendedName>
</protein>
<reference evidence="3 4" key="1">
    <citation type="journal article" date="2018" name="Proc. Natl. Acad. Sci. U.S.A.">
        <title>Draft genome sequence of Camellia sinensis var. sinensis provides insights into the evolution of the tea genome and tea quality.</title>
        <authorList>
            <person name="Wei C."/>
            <person name="Yang H."/>
            <person name="Wang S."/>
            <person name="Zhao J."/>
            <person name="Liu C."/>
            <person name="Gao L."/>
            <person name="Xia E."/>
            <person name="Lu Y."/>
            <person name="Tai Y."/>
            <person name="She G."/>
            <person name="Sun J."/>
            <person name="Cao H."/>
            <person name="Tong W."/>
            <person name="Gao Q."/>
            <person name="Li Y."/>
            <person name="Deng W."/>
            <person name="Jiang X."/>
            <person name="Wang W."/>
            <person name="Chen Q."/>
            <person name="Zhang S."/>
            <person name="Li H."/>
            <person name="Wu J."/>
            <person name="Wang P."/>
            <person name="Li P."/>
            <person name="Shi C."/>
            <person name="Zheng F."/>
            <person name="Jian J."/>
            <person name="Huang B."/>
            <person name="Shan D."/>
            <person name="Shi M."/>
            <person name="Fang C."/>
            <person name="Yue Y."/>
            <person name="Li F."/>
            <person name="Li D."/>
            <person name="Wei S."/>
            <person name="Han B."/>
            <person name="Jiang C."/>
            <person name="Yin Y."/>
            <person name="Xia T."/>
            <person name="Zhang Z."/>
            <person name="Bennetzen J.L."/>
            <person name="Zhao S."/>
            <person name="Wan X."/>
        </authorList>
    </citation>
    <scope>NUCLEOTIDE SEQUENCE [LARGE SCALE GENOMIC DNA]</scope>
    <source>
        <strain evidence="4">cv. Shuchazao</strain>
        <tissue evidence="3">Leaf</tissue>
    </source>
</reference>
<keyword evidence="1" id="KW-0443">Lipid metabolism</keyword>
<dbReference type="Pfam" id="PF07993">
    <property type="entry name" value="NAD_binding_4"/>
    <property type="match status" value="1"/>
</dbReference>
<dbReference type="InterPro" id="IPR026055">
    <property type="entry name" value="FAR"/>
</dbReference>
<comment type="catalytic activity">
    <reaction evidence="1">
        <text>a long-chain fatty acyl-CoA + 2 NADPH + 2 H(+) = a long-chain primary fatty alcohol + 2 NADP(+) + CoA</text>
        <dbReference type="Rhea" id="RHEA:52716"/>
        <dbReference type="ChEBI" id="CHEBI:15378"/>
        <dbReference type="ChEBI" id="CHEBI:57287"/>
        <dbReference type="ChEBI" id="CHEBI:57783"/>
        <dbReference type="ChEBI" id="CHEBI:58349"/>
        <dbReference type="ChEBI" id="CHEBI:77396"/>
        <dbReference type="ChEBI" id="CHEBI:83139"/>
        <dbReference type="EC" id="1.2.1.84"/>
    </reaction>
</comment>
<keyword evidence="4" id="KW-1185">Reference proteome</keyword>
<dbReference type="Gene3D" id="3.40.50.720">
    <property type="entry name" value="NAD(P)-binding Rossmann-like Domain"/>
    <property type="match status" value="2"/>
</dbReference>
<sequence length="382" mass="42508">MGALPLNFFSIRPENFIKWRDEHSQCLLMIRKKSALYCHADHIAPLDYGGRPVLSPNGMNRAESAAKELELRSGIGIVKFFREKKFLVTGGTGFLAKVLLEKILRTVSDVDRIYLTIKAENKEAATERLKDELFKRLQQTYGESYQDFMPSKLVPVVGNVCKDNPALEDVADAIKNEVDVIINSAANTNFDERAKKYGWQNTYLFTKAMGEMLIDDTRGDIPLVIIRPGDIGSTDKEPFPRWIEGNRIADPLMQLYGKGQLSGFPGDPNGVLDAVPADFVVNAILAATAKHGAVGKSESSTVYQVASSVINPLLVNETLAQLGYEYFNSMPCRDSMGRPIQVLEPKIYSSMEDFKSHLWTEAIQHSKLTALANQNGKCLQNL</sequence>
<keyword evidence="1" id="KW-0521">NADP</keyword>
<dbReference type="STRING" id="542762.A0A4S4EUR0"/>
<evidence type="ECO:0000259" key="2">
    <source>
        <dbReference type="Pfam" id="PF07993"/>
    </source>
</evidence>
<proteinExistence type="inferred from homology"/>
<dbReference type="EC" id="1.2.1.84" evidence="1"/>
<dbReference type="GO" id="GO:0010345">
    <property type="term" value="P:suberin biosynthetic process"/>
    <property type="evidence" value="ECO:0007669"/>
    <property type="project" value="TreeGrafter"/>
</dbReference>
<dbReference type="PANTHER" id="PTHR11011">
    <property type="entry name" value="MALE STERILITY PROTEIN 2-RELATED"/>
    <property type="match status" value="1"/>
</dbReference>
<dbReference type="SUPFAM" id="SSF51735">
    <property type="entry name" value="NAD(P)-binding Rossmann-fold domains"/>
    <property type="match status" value="1"/>
</dbReference>
<gene>
    <name evidence="3" type="ORF">TEA_022696</name>
</gene>
<dbReference type="GO" id="GO:0080019">
    <property type="term" value="F:alcohol-forming very long-chain fatty acyl-CoA reductase activity"/>
    <property type="evidence" value="ECO:0007669"/>
    <property type="project" value="InterPro"/>
</dbReference>
<keyword evidence="1" id="KW-0560">Oxidoreductase</keyword>
<dbReference type="Proteomes" id="UP000306102">
    <property type="component" value="Unassembled WGS sequence"/>
</dbReference>
<organism evidence="3 4">
    <name type="scientific">Camellia sinensis var. sinensis</name>
    <name type="common">China tea</name>
    <dbReference type="NCBI Taxonomy" id="542762"/>
    <lineage>
        <taxon>Eukaryota</taxon>
        <taxon>Viridiplantae</taxon>
        <taxon>Streptophyta</taxon>
        <taxon>Embryophyta</taxon>
        <taxon>Tracheophyta</taxon>
        <taxon>Spermatophyta</taxon>
        <taxon>Magnoliopsida</taxon>
        <taxon>eudicotyledons</taxon>
        <taxon>Gunneridae</taxon>
        <taxon>Pentapetalae</taxon>
        <taxon>asterids</taxon>
        <taxon>Ericales</taxon>
        <taxon>Theaceae</taxon>
        <taxon>Camellia</taxon>
    </lineage>
</organism>
<accession>A0A4S4EUR0</accession>
<dbReference type="InterPro" id="IPR013120">
    <property type="entry name" value="FAR_NAD-bd"/>
</dbReference>
<comment type="similarity">
    <text evidence="1">Belongs to the fatty acyl-CoA reductase family.</text>
</comment>
<dbReference type="InterPro" id="IPR036291">
    <property type="entry name" value="NAD(P)-bd_dom_sf"/>
</dbReference>
<dbReference type="GO" id="GO:0035336">
    <property type="term" value="P:long-chain fatty-acyl-CoA metabolic process"/>
    <property type="evidence" value="ECO:0007669"/>
    <property type="project" value="TreeGrafter"/>
</dbReference>
<evidence type="ECO:0000313" key="4">
    <source>
        <dbReference type="Proteomes" id="UP000306102"/>
    </source>
</evidence>
<evidence type="ECO:0000313" key="3">
    <source>
        <dbReference type="EMBL" id="THG20224.1"/>
    </source>
</evidence>